<dbReference type="Pfam" id="PF02597">
    <property type="entry name" value="ThiS"/>
    <property type="match status" value="1"/>
</dbReference>
<protein>
    <submittedName>
        <fullName evidence="1">Sulfur carrier protein ThiS</fullName>
    </submittedName>
</protein>
<proteinExistence type="predicted"/>
<reference evidence="1 2" key="1">
    <citation type="submission" date="2018-12" db="EMBL/GenBank/DDBJ databases">
        <title>Deinococcus radiophilus ATCC 27603 genome sequencing and assembly.</title>
        <authorList>
            <person name="Maclea K.S."/>
            <person name="Maynard C.R."/>
        </authorList>
    </citation>
    <scope>NUCLEOTIDE SEQUENCE [LARGE SCALE GENOMIC DNA]</scope>
    <source>
        <strain evidence="1 2">ATCC 27603</strain>
    </source>
</reference>
<comment type="caution">
    <text evidence="1">The sequence shown here is derived from an EMBL/GenBank/DDBJ whole genome shotgun (WGS) entry which is preliminary data.</text>
</comment>
<dbReference type="RefSeq" id="WP_126352752.1">
    <property type="nucleotide sequence ID" value="NZ_RXPE01000026.1"/>
</dbReference>
<dbReference type="Proteomes" id="UP000277766">
    <property type="component" value="Unassembled WGS sequence"/>
</dbReference>
<sequence length="75" mass="8085">MPSHADPQLPTLTFNGDPYPLTPGLTLLELLRQLDQDPARVAAAVNDDFYAAGHLPDRELCPGDVVDVVRMMVGG</sequence>
<dbReference type="InterPro" id="IPR012675">
    <property type="entry name" value="Beta-grasp_dom_sf"/>
</dbReference>
<dbReference type="Gene3D" id="3.10.20.30">
    <property type="match status" value="1"/>
</dbReference>
<name>A0A431VQU8_9DEIO</name>
<dbReference type="EMBL" id="RXPE01000026">
    <property type="protein sequence ID" value="RTR25504.1"/>
    <property type="molecule type" value="Genomic_DNA"/>
</dbReference>
<keyword evidence="2" id="KW-1185">Reference proteome</keyword>
<dbReference type="InterPro" id="IPR003749">
    <property type="entry name" value="ThiS/MoaD-like"/>
</dbReference>
<evidence type="ECO:0000313" key="2">
    <source>
        <dbReference type="Proteomes" id="UP000277766"/>
    </source>
</evidence>
<organism evidence="1 2">
    <name type="scientific">Deinococcus radiophilus</name>
    <dbReference type="NCBI Taxonomy" id="32062"/>
    <lineage>
        <taxon>Bacteria</taxon>
        <taxon>Thermotogati</taxon>
        <taxon>Deinococcota</taxon>
        <taxon>Deinococci</taxon>
        <taxon>Deinococcales</taxon>
        <taxon>Deinococcaceae</taxon>
        <taxon>Deinococcus</taxon>
    </lineage>
</organism>
<dbReference type="InterPro" id="IPR010035">
    <property type="entry name" value="Thi_S"/>
</dbReference>
<accession>A0A431VQU8</accession>
<gene>
    <name evidence="1" type="primary">thiS</name>
    <name evidence="1" type="ORF">EJ104_10650</name>
</gene>
<dbReference type="AlphaFoldDB" id="A0A431VQU8"/>
<dbReference type="PANTHER" id="PTHR34472:SF1">
    <property type="entry name" value="SULFUR CARRIER PROTEIN THIS"/>
    <property type="match status" value="1"/>
</dbReference>
<evidence type="ECO:0000313" key="1">
    <source>
        <dbReference type="EMBL" id="RTR25504.1"/>
    </source>
</evidence>
<dbReference type="SUPFAM" id="SSF54285">
    <property type="entry name" value="MoaD/ThiS"/>
    <property type="match status" value="1"/>
</dbReference>
<dbReference type="InterPro" id="IPR016155">
    <property type="entry name" value="Mopterin_synth/thiamin_S_b"/>
</dbReference>
<dbReference type="PANTHER" id="PTHR34472">
    <property type="entry name" value="SULFUR CARRIER PROTEIN THIS"/>
    <property type="match status" value="1"/>
</dbReference>
<dbReference type="NCBIfam" id="TIGR01683">
    <property type="entry name" value="thiS"/>
    <property type="match status" value="1"/>
</dbReference>